<dbReference type="GO" id="GO:0005524">
    <property type="term" value="F:ATP binding"/>
    <property type="evidence" value="ECO:0007669"/>
    <property type="project" value="UniProtKB-KW"/>
</dbReference>
<evidence type="ECO:0000256" key="9">
    <source>
        <dbReference type="ARBA" id="ARBA00073046"/>
    </source>
</evidence>
<dbReference type="PANTHER" id="PTHR36498">
    <property type="entry name" value="TATA-BINDING PROTEIN-ASSOCIATED FACTOR 172"/>
    <property type="match status" value="1"/>
</dbReference>
<dbReference type="GO" id="GO:0017025">
    <property type="term" value="F:TBP-class protein binding"/>
    <property type="evidence" value="ECO:0007669"/>
    <property type="project" value="InterPro"/>
</dbReference>
<feature type="region of interest" description="Disordered" evidence="11">
    <location>
        <begin position="1835"/>
        <end position="1855"/>
    </location>
</feature>
<dbReference type="InterPro" id="IPR044078">
    <property type="entry name" value="Mot1_ATP-bd"/>
</dbReference>
<organism evidence="14 15">
    <name type="scientific">Diversispora eburnea</name>
    <dbReference type="NCBI Taxonomy" id="1213867"/>
    <lineage>
        <taxon>Eukaryota</taxon>
        <taxon>Fungi</taxon>
        <taxon>Fungi incertae sedis</taxon>
        <taxon>Mucoromycota</taxon>
        <taxon>Glomeromycotina</taxon>
        <taxon>Glomeromycetes</taxon>
        <taxon>Diversisporales</taxon>
        <taxon>Diversisporaceae</taxon>
        <taxon>Diversispora</taxon>
    </lineage>
</organism>
<evidence type="ECO:0000256" key="10">
    <source>
        <dbReference type="ARBA" id="ARBA00081329"/>
    </source>
</evidence>
<keyword evidence="15" id="KW-1185">Reference proteome</keyword>
<keyword evidence="7" id="KW-0238">DNA-binding</keyword>
<evidence type="ECO:0000256" key="8">
    <source>
        <dbReference type="ARBA" id="ARBA00023242"/>
    </source>
</evidence>
<dbReference type="GO" id="GO:0016887">
    <property type="term" value="F:ATP hydrolysis activity"/>
    <property type="evidence" value="ECO:0007669"/>
    <property type="project" value="InterPro"/>
</dbReference>
<dbReference type="Pfam" id="PF00271">
    <property type="entry name" value="Helicase_C"/>
    <property type="match status" value="1"/>
</dbReference>
<dbReference type="InterPro" id="IPR022707">
    <property type="entry name" value="Mot1_central_dom"/>
</dbReference>
<evidence type="ECO:0000256" key="7">
    <source>
        <dbReference type="ARBA" id="ARBA00023125"/>
    </source>
</evidence>
<accession>A0A9N8VMI1</accession>
<dbReference type="PROSITE" id="PS51194">
    <property type="entry name" value="HELICASE_CTER"/>
    <property type="match status" value="1"/>
</dbReference>
<feature type="domain" description="Helicase ATP-binding" evidence="12">
    <location>
        <begin position="1327"/>
        <end position="1500"/>
    </location>
</feature>
<dbReference type="SUPFAM" id="SSF48371">
    <property type="entry name" value="ARM repeat"/>
    <property type="match status" value="1"/>
</dbReference>
<dbReference type="Pfam" id="PF00176">
    <property type="entry name" value="SNF2-rel_dom"/>
    <property type="match status" value="1"/>
</dbReference>
<dbReference type="PANTHER" id="PTHR36498:SF1">
    <property type="entry name" value="TATA-BINDING PROTEIN-ASSOCIATED FACTOR 172"/>
    <property type="match status" value="1"/>
</dbReference>
<dbReference type="InterPro" id="IPR049730">
    <property type="entry name" value="SNF2/RAD54-like_C"/>
</dbReference>
<keyword evidence="4" id="KW-0378">Hydrolase</keyword>
<dbReference type="Gene3D" id="1.25.10.10">
    <property type="entry name" value="Leucine-rich Repeat Variant"/>
    <property type="match status" value="3"/>
</dbReference>
<gene>
    <name evidence="14" type="ORF">DEBURN_LOCUS2516</name>
</gene>
<dbReference type="Pfam" id="PF12054">
    <property type="entry name" value="DUF3535"/>
    <property type="match status" value="1"/>
</dbReference>
<feature type="region of interest" description="Disordered" evidence="11">
    <location>
        <begin position="707"/>
        <end position="732"/>
    </location>
</feature>
<feature type="region of interest" description="Disordered" evidence="11">
    <location>
        <begin position="223"/>
        <end position="268"/>
    </location>
</feature>
<feature type="region of interest" description="Disordered" evidence="11">
    <location>
        <begin position="285"/>
        <end position="305"/>
    </location>
</feature>
<dbReference type="FunFam" id="3.40.50.10810:FF:000009">
    <property type="entry name" value="B-TFIID TATA-box-binding protein-associated factor 1"/>
    <property type="match status" value="1"/>
</dbReference>
<evidence type="ECO:0000259" key="12">
    <source>
        <dbReference type="PROSITE" id="PS51192"/>
    </source>
</evidence>
<dbReference type="FunFam" id="3.40.50.300:FF:000428">
    <property type="entry name" value="TATA-binding protein-associated factor 172"/>
    <property type="match status" value="1"/>
</dbReference>
<proteinExistence type="predicted"/>
<evidence type="ECO:0000313" key="15">
    <source>
        <dbReference type="Proteomes" id="UP000789706"/>
    </source>
</evidence>
<dbReference type="PROSITE" id="PS51192">
    <property type="entry name" value="HELICASE_ATP_BIND_1"/>
    <property type="match status" value="1"/>
</dbReference>
<keyword evidence="3" id="KW-0547">Nucleotide-binding</keyword>
<feature type="compositionally biased region" description="Low complexity" evidence="11">
    <location>
        <begin position="1835"/>
        <end position="1848"/>
    </location>
</feature>
<dbReference type="GO" id="GO:0004386">
    <property type="term" value="F:helicase activity"/>
    <property type="evidence" value="ECO:0007669"/>
    <property type="project" value="UniProtKB-KW"/>
</dbReference>
<dbReference type="SMART" id="SM00487">
    <property type="entry name" value="DEXDc"/>
    <property type="match status" value="1"/>
</dbReference>
<evidence type="ECO:0000256" key="3">
    <source>
        <dbReference type="ARBA" id="ARBA00022741"/>
    </source>
</evidence>
<feature type="domain" description="Helicase C-terminal" evidence="13">
    <location>
        <begin position="1666"/>
        <end position="1824"/>
    </location>
</feature>
<dbReference type="Gene3D" id="1.20.120.850">
    <property type="entry name" value="SWI2/SNF2 ATPases, N-terminal domain"/>
    <property type="match status" value="1"/>
</dbReference>
<dbReference type="InterPro" id="IPR044972">
    <property type="entry name" value="Mot1"/>
</dbReference>
<evidence type="ECO:0000256" key="1">
    <source>
        <dbReference type="ARBA" id="ARBA00004123"/>
    </source>
</evidence>
<sequence length="1892" mass="212029">MGSCLLEVHVSQIMLYASTKFENRTGFNSTAQWHDSLVVTHVHFGDELFERLDRLVLLLDTGSTPAVRLTAAQQLGEIQKQHPGELHNLLSRVVVHLSNKEWDTRIAAGQAIESIAKNVPQWDPPEVIKNENEKLPTINESDNNKYSFNNFEIANVLQNGKTLLGSAGKEYDLELSDLDPAQRLALQHKNLRERLGLGGEFMDVDLLDDMDINSSIVTQQNVNSKAENVAPQPPRSPVLNTEDMSGLSARERNKLKRKAKTEAKNKGKEKLRVVEVNNRRTSGEFSGAVTTPVSPSIKIEGDGKSDGAYDITPQPCSGKIVVESKKEGSNAFEDQNNEWPFENVCESLCVALFHPCWEVRHGACIGLREILKVQGHGAGRRVGLTKSDNEIRHHKWLEDVAIRLLCVFALDRFGDFVSDQVVAPVRETCSQTMGALLRYMSSEGVENVHKVLLQMVYQIDSNDNKMSIWEVRHAGMLGLKYTVAVRKDLVNTILNGTVDAVIEGDDDVRAVAASILIPIADYFVQLAPNKIPEIVTVLWDCLKDLKDDLTASTASVMDFLAKLFSFPTVLEYMREAAASDQSHSLTTLIPRLYPFFRHTITSVRVAVLNTLLTFLGMDEVEEWVDHRTFSLVFQNIIVEEKRDVLYISLKVWSRLLSHVSKPVEKNKLFNFTSQHIGSWFSIVMTPLGTPIERRLFYIPDGPIPMETTPITVTSPSNNSRRRNSNRNNNGGDIAVTSGGYSIDTGMLQQDFALVSVDTILRGRVIASKGLGMLMSCWPSESLESTFKEYIINCLSSSWALSKQLAAVITEEWSRSVMEKEPQNNQSSLIQNLPLASILSNAMISILESNPPSFYSELVSILRRIRGECQAMLNTFVSVGKVNSDIIPPLPTYVLGEKIQTDNSTSLFGIEIAAEFSTDVFNNLLSHVSVKNRRSSNDDTQSQLQDRQRRVVSSIGYYEASKQKNDTIVFAAIAGAVVALRVLPSKLNPVIRSIMNSIKSEENFELQKRSASTLASLVELCSYEDNTIRVNPNDKIVKNLCTFLCSDPMTTPELQSNRSKEGILSLQKAKEPEKSSTNNDSLNREDEKLKSQILIRRGAEITLREFATQFGSKLFDIVPKLWDEDKINSTLKSNISLGQDVIDSLQILQSLIPITELLPRIIKAAQCQYLVIRSMAARCFATIADTITIPCMQIIIDKVIPLLGNSQNVIHRQGAAELIYHVVQTMDAKILPYVIFLIVPILGRMSDVNEHVRLVSTNCFAMLIKLVPLEAGIPNPPGLSPELLRHRDDERKFLSQLLDSKKLDPFEIPVTIKAELRKYQQEGVNWLAFLNKYQLHGILCDDMGLGKTLQSICILSSDHNLRATKYKALKSPDCVHSPSLVVCPPTLTGHWYHEILNYTDSLKPLLYSGNPKDRDRLRPKLASYDVIIMSYDIVRNDIDDLSNIHWNYCILDEGHVIKNGKTKITKAVKTVKANHRLILSGTPIQNNVLELWSLFDFLMPGFLGTEKQFNERFGKPILASRDSKSSSKEQEAGALALEALHKQVLPFLLRRLKEDVLNDLPPKIIQDYYCELSDLQKQLYEQFAKSQTKSAVESEIDTDDIVDEKKEKKTTHIFQALQYLRKLCNHPLLVVNNKHPQYRTVMDKLKANKQLLLDCGIGVAADSEEATLGAGAVSQHRALIFCQLKTMLDIIEKDLFAPYMPSVTYMRLDGSVDANKRHAIVQQFNKDPSIDVLLLTTHVGGLGINLTAADTVIFVEHDWNPMKDLQAMDRAHRIGQKKVVNVYRLITKGTLEEKIMGLQKFKLNIANSIVNQQNSGLQSMDTDQILDLFNVTTDNKNSQKGGNNSSAGNRGFGSKGKKISPKNILEGLENLWDDTQYEDLNLDNFIESLNSGQ</sequence>
<dbReference type="InterPro" id="IPR014001">
    <property type="entry name" value="Helicase_ATP-bd"/>
</dbReference>
<dbReference type="GO" id="GO:0005634">
    <property type="term" value="C:nucleus"/>
    <property type="evidence" value="ECO:0007669"/>
    <property type="project" value="UniProtKB-SubCell"/>
</dbReference>
<name>A0A9N8VMI1_9GLOM</name>
<evidence type="ECO:0000259" key="13">
    <source>
        <dbReference type="PROSITE" id="PS51194"/>
    </source>
</evidence>
<evidence type="ECO:0000256" key="2">
    <source>
        <dbReference type="ARBA" id="ARBA00022737"/>
    </source>
</evidence>
<comment type="caution">
    <text evidence="14">The sequence shown here is derived from an EMBL/GenBank/DDBJ whole genome shotgun (WGS) entry which is preliminary data.</text>
</comment>
<keyword evidence="6" id="KW-0067">ATP-binding</keyword>
<dbReference type="SUPFAM" id="SSF52540">
    <property type="entry name" value="P-loop containing nucleoside triphosphate hydrolases"/>
    <property type="match status" value="2"/>
</dbReference>
<dbReference type="Proteomes" id="UP000789706">
    <property type="component" value="Unassembled WGS sequence"/>
</dbReference>
<keyword evidence="8" id="KW-0539">Nucleus</keyword>
<comment type="subcellular location">
    <subcellularLocation>
        <location evidence="1">Nucleus</location>
    </subcellularLocation>
</comment>
<evidence type="ECO:0000256" key="5">
    <source>
        <dbReference type="ARBA" id="ARBA00022806"/>
    </source>
</evidence>
<evidence type="ECO:0000256" key="6">
    <source>
        <dbReference type="ARBA" id="ARBA00022840"/>
    </source>
</evidence>
<evidence type="ECO:0000256" key="4">
    <source>
        <dbReference type="ARBA" id="ARBA00022801"/>
    </source>
</evidence>
<evidence type="ECO:0000256" key="11">
    <source>
        <dbReference type="SAM" id="MobiDB-lite"/>
    </source>
</evidence>
<dbReference type="OrthoDB" id="10252227at2759"/>
<dbReference type="InterPro" id="IPR038718">
    <property type="entry name" value="SNF2-like_sf"/>
</dbReference>
<dbReference type="EMBL" id="CAJVPK010000139">
    <property type="protein sequence ID" value="CAG8457941.1"/>
    <property type="molecule type" value="Genomic_DNA"/>
</dbReference>
<dbReference type="CDD" id="cd18793">
    <property type="entry name" value="SF2_C_SNF"/>
    <property type="match status" value="1"/>
</dbReference>
<feature type="region of interest" description="Disordered" evidence="11">
    <location>
        <begin position="1051"/>
        <end position="1082"/>
    </location>
</feature>
<evidence type="ECO:0000313" key="14">
    <source>
        <dbReference type="EMBL" id="CAG8457941.1"/>
    </source>
</evidence>
<dbReference type="CDD" id="cd17999">
    <property type="entry name" value="DEXHc_Mot1"/>
    <property type="match status" value="1"/>
</dbReference>
<dbReference type="InterPro" id="IPR000330">
    <property type="entry name" value="SNF2_N"/>
</dbReference>
<dbReference type="InterPro" id="IPR001650">
    <property type="entry name" value="Helicase_C-like"/>
</dbReference>
<dbReference type="SMART" id="SM00490">
    <property type="entry name" value="HELICc"/>
    <property type="match status" value="1"/>
</dbReference>
<feature type="compositionally biased region" description="Polar residues" evidence="11">
    <location>
        <begin position="285"/>
        <end position="294"/>
    </location>
</feature>
<dbReference type="InterPro" id="IPR016024">
    <property type="entry name" value="ARM-type_fold"/>
</dbReference>
<dbReference type="InterPro" id="IPR027417">
    <property type="entry name" value="P-loop_NTPase"/>
</dbReference>
<reference evidence="14" key="1">
    <citation type="submission" date="2021-06" db="EMBL/GenBank/DDBJ databases">
        <authorList>
            <person name="Kallberg Y."/>
            <person name="Tangrot J."/>
            <person name="Rosling A."/>
        </authorList>
    </citation>
    <scope>NUCLEOTIDE SEQUENCE</scope>
    <source>
        <strain evidence="14">AZ414A</strain>
    </source>
</reference>
<keyword evidence="2" id="KW-0677">Repeat</keyword>
<dbReference type="InterPro" id="IPR011989">
    <property type="entry name" value="ARM-like"/>
</dbReference>
<dbReference type="Gene3D" id="3.40.50.10810">
    <property type="entry name" value="Tandem AAA-ATPase domain"/>
    <property type="match status" value="1"/>
</dbReference>
<dbReference type="GO" id="GO:0003677">
    <property type="term" value="F:DNA binding"/>
    <property type="evidence" value="ECO:0007669"/>
    <property type="project" value="UniProtKB-KW"/>
</dbReference>
<dbReference type="Gene3D" id="3.40.50.300">
    <property type="entry name" value="P-loop containing nucleotide triphosphate hydrolases"/>
    <property type="match status" value="1"/>
</dbReference>
<keyword evidence="5" id="KW-0347">Helicase</keyword>
<protein>
    <recommendedName>
        <fullName evidence="9">TATA-binding protein-associated factor mot1</fullName>
    </recommendedName>
    <alternativeName>
        <fullName evidence="10">Modifier of transcription 1</fullName>
    </alternativeName>
</protein>